<keyword evidence="4" id="KW-0460">Magnesium</keyword>
<dbReference type="AlphaFoldDB" id="A0A1B0CJV3"/>
<protein>
    <recommendedName>
        <fullName evidence="8">Polyprenyl synthetase</fullName>
    </recommendedName>
</protein>
<name>A0A1B0CJV3_LUTLO</name>
<dbReference type="EMBL" id="AJWK01015447">
    <property type="status" value="NOT_ANNOTATED_CDS"/>
    <property type="molecule type" value="Genomic_DNA"/>
</dbReference>
<organism evidence="6 7">
    <name type="scientific">Lutzomyia longipalpis</name>
    <name type="common">Sand fly</name>
    <dbReference type="NCBI Taxonomy" id="7200"/>
    <lineage>
        <taxon>Eukaryota</taxon>
        <taxon>Metazoa</taxon>
        <taxon>Ecdysozoa</taxon>
        <taxon>Arthropoda</taxon>
        <taxon>Hexapoda</taxon>
        <taxon>Insecta</taxon>
        <taxon>Pterygota</taxon>
        <taxon>Neoptera</taxon>
        <taxon>Endopterygota</taxon>
        <taxon>Diptera</taxon>
        <taxon>Nematocera</taxon>
        <taxon>Psychodoidea</taxon>
        <taxon>Psychodidae</taxon>
        <taxon>Lutzomyia</taxon>
        <taxon>Lutzomyia</taxon>
    </lineage>
</organism>
<dbReference type="InterPro" id="IPR008949">
    <property type="entry name" value="Isoprenoid_synthase_dom_sf"/>
</dbReference>
<dbReference type="GO" id="GO:0004337">
    <property type="term" value="F:(2E,6E)-farnesyl diphosphate synthase activity"/>
    <property type="evidence" value="ECO:0007669"/>
    <property type="project" value="TreeGrafter"/>
</dbReference>
<evidence type="ECO:0000256" key="3">
    <source>
        <dbReference type="ARBA" id="ARBA00022723"/>
    </source>
</evidence>
<keyword evidence="2" id="KW-0808">Transferase</keyword>
<dbReference type="GO" id="GO:0042811">
    <property type="term" value="P:pheromone biosynthetic process"/>
    <property type="evidence" value="ECO:0007669"/>
    <property type="project" value="UniProtKB-ARBA"/>
</dbReference>
<dbReference type="EMBL" id="AJWK01015449">
    <property type="status" value="NOT_ANNOTATED_CDS"/>
    <property type="molecule type" value="Genomic_DNA"/>
</dbReference>
<dbReference type="PANTHER" id="PTHR11525">
    <property type="entry name" value="FARNESYL-PYROPHOSPHATE SYNTHETASE"/>
    <property type="match status" value="1"/>
</dbReference>
<dbReference type="EMBL" id="AJWK01015448">
    <property type="status" value="NOT_ANNOTATED_CDS"/>
    <property type="molecule type" value="Genomic_DNA"/>
</dbReference>
<dbReference type="GO" id="GO:0045337">
    <property type="term" value="P:farnesyl diphosphate biosynthetic process"/>
    <property type="evidence" value="ECO:0007669"/>
    <property type="project" value="TreeGrafter"/>
</dbReference>
<evidence type="ECO:0000313" key="6">
    <source>
        <dbReference type="EnsemblMetazoa" id="LLOJ004892-PA"/>
    </source>
</evidence>
<evidence type="ECO:0008006" key="8">
    <source>
        <dbReference type="Google" id="ProtNLM"/>
    </source>
</evidence>
<dbReference type="InterPro" id="IPR039702">
    <property type="entry name" value="FPS1-like"/>
</dbReference>
<evidence type="ECO:0000256" key="1">
    <source>
        <dbReference type="ARBA" id="ARBA00001946"/>
    </source>
</evidence>
<dbReference type="Pfam" id="PF00348">
    <property type="entry name" value="polyprenyl_synt"/>
    <property type="match status" value="1"/>
</dbReference>
<dbReference type="Gene3D" id="1.10.600.10">
    <property type="entry name" value="Farnesyl Diphosphate Synthase"/>
    <property type="match status" value="1"/>
</dbReference>
<comment type="pathway">
    <text evidence="5">Pheromone biosynthesis.</text>
</comment>
<evidence type="ECO:0000256" key="5">
    <source>
        <dbReference type="ARBA" id="ARBA00033740"/>
    </source>
</evidence>
<comment type="cofactor">
    <cofactor evidence="1">
        <name>Mg(2+)</name>
        <dbReference type="ChEBI" id="CHEBI:18420"/>
    </cofactor>
</comment>
<keyword evidence="3" id="KW-0479">Metal-binding</keyword>
<dbReference type="EMBL" id="AJWK01015445">
    <property type="status" value="NOT_ANNOTATED_CDS"/>
    <property type="molecule type" value="Genomic_DNA"/>
</dbReference>
<dbReference type="SUPFAM" id="SSF48576">
    <property type="entry name" value="Terpenoid synthases"/>
    <property type="match status" value="1"/>
</dbReference>
<dbReference type="EnsemblMetazoa" id="LLOJ004892-RA">
    <property type="protein sequence ID" value="LLOJ004892-PA"/>
    <property type="gene ID" value="LLOJ004892"/>
</dbReference>
<sequence length="226" mass="25513">MPYVQNKLFLGIVNEVTVKTAMMDNLGKGDHIARVMEYFMPRNVLYNGIATAETYKILAPKAKQTPKDIKLAYYLGWCFEMLGDSYTIVDDIVDRSETRRNQPCWHNVDGIGLSAINDALLLETSALYILKKHFGKLDCFLQLLDIFHDLSFSCHLGQQVEVRSAQNVNNFTVENFESIAMNFITNFSGYIPVALAMTLAGYPNLEPLQESTCHPQGSRTLLCNTK</sequence>
<proteinExistence type="predicted"/>
<dbReference type="VEuPathDB" id="VectorBase:LLONM1_005126"/>
<evidence type="ECO:0000313" key="7">
    <source>
        <dbReference type="Proteomes" id="UP000092461"/>
    </source>
</evidence>
<dbReference type="InterPro" id="IPR000092">
    <property type="entry name" value="Polyprenyl_synt"/>
</dbReference>
<dbReference type="Proteomes" id="UP000092461">
    <property type="component" value="Unassembled WGS sequence"/>
</dbReference>
<reference evidence="6" key="1">
    <citation type="submission" date="2020-05" db="UniProtKB">
        <authorList>
            <consortium name="EnsemblMetazoa"/>
        </authorList>
    </citation>
    <scope>IDENTIFICATION</scope>
    <source>
        <strain evidence="6">Jacobina</strain>
    </source>
</reference>
<dbReference type="PANTHER" id="PTHR11525:SF0">
    <property type="entry name" value="FARNESYL PYROPHOSPHATE SYNTHASE"/>
    <property type="match status" value="1"/>
</dbReference>
<keyword evidence="7" id="KW-1185">Reference proteome</keyword>
<dbReference type="GO" id="GO:0005737">
    <property type="term" value="C:cytoplasm"/>
    <property type="evidence" value="ECO:0007669"/>
    <property type="project" value="TreeGrafter"/>
</dbReference>
<accession>A0A1B0CJV3</accession>
<evidence type="ECO:0000256" key="4">
    <source>
        <dbReference type="ARBA" id="ARBA00022842"/>
    </source>
</evidence>
<dbReference type="GO" id="GO:0046872">
    <property type="term" value="F:metal ion binding"/>
    <property type="evidence" value="ECO:0007669"/>
    <property type="project" value="UniProtKB-KW"/>
</dbReference>
<evidence type="ECO:0000256" key="2">
    <source>
        <dbReference type="ARBA" id="ARBA00022679"/>
    </source>
</evidence>
<dbReference type="EMBL" id="AJWK01015446">
    <property type="status" value="NOT_ANNOTATED_CDS"/>
    <property type="molecule type" value="Genomic_DNA"/>
</dbReference>
<dbReference type="GO" id="GO:0004161">
    <property type="term" value="F:dimethylallyltranstransferase activity"/>
    <property type="evidence" value="ECO:0007669"/>
    <property type="project" value="TreeGrafter"/>
</dbReference>
<dbReference type="VEuPathDB" id="VectorBase:LLOJ004892"/>